<name>A0ABQ1GYM6_9BACL</name>
<dbReference type="RefSeq" id="WP_094094665.1">
    <property type="nucleotide sequence ID" value="NZ_BMHF01000026.1"/>
</dbReference>
<reference evidence="2" key="1">
    <citation type="journal article" date="2019" name="Int. J. Syst. Evol. Microbiol.">
        <title>The Global Catalogue of Microorganisms (GCM) 10K type strain sequencing project: providing services to taxonomists for standard genome sequencing and annotation.</title>
        <authorList>
            <consortium name="The Broad Institute Genomics Platform"/>
            <consortium name="The Broad Institute Genome Sequencing Center for Infectious Disease"/>
            <person name="Wu L."/>
            <person name="Ma J."/>
        </authorList>
    </citation>
    <scope>NUCLEOTIDE SEQUENCE [LARGE SCALE GENOMIC DNA]</scope>
    <source>
        <strain evidence="2">CGMCC 1.15044</strain>
    </source>
</reference>
<comment type="caution">
    <text evidence="1">The sequence shown here is derived from an EMBL/GenBank/DDBJ whole genome shotgun (WGS) entry which is preliminary data.</text>
</comment>
<dbReference type="EMBL" id="BMHF01000026">
    <property type="protein sequence ID" value="GGA53129.1"/>
    <property type="molecule type" value="Genomic_DNA"/>
</dbReference>
<evidence type="ECO:0000313" key="1">
    <source>
        <dbReference type="EMBL" id="GGA53129.1"/>
    </source>
</evidence>
<sequence>MSFLKGFGNFEGEVTGKDTHQVTPHYVEGYYRADGTYVEGYYRDGDWDTSIDNPNGGYDQHNLDYKAKA</sequence>
<organism evidence="1 2">
    <name type="scientific">Paenibacillus physcomitrellae</name>
    <dbReference type="NCBI Taxonomy" id="1619311"/>
    <lineage>
        <taxon>Bacteria</taxon>
        <taxon>Bacillati</taxon>
        <taxon>Bacillota</taxon>
        <taxon>Bacilli</taxon>
        <taxon>Bacillales</taxon>
        <taxon>Paenibacillaceae</taxon>
        <taxon>Paenibacillus</taxon>
    </lineage>
</organism>
<keyword evidence="2" id="KW-1185">Reference proteome</keyword>
<proteinExistence type="predicted"/>
<accession>A0ABQ1GYM6</accession>
<dbReference type="Proteomes" id="UP000609323">
    <property type="component" value="Unassembled WGS sequence"/>
</dbReference>
<evidence type="ECO:0000313" key="2">
    <source>
        <dbReference type="Proteomes" id="UP000609323"/>
    </source>
</evidence>
<gene>
    <name evidence="1" type="ORF">GCM10010917_42930</name>
</gene>
<protein>
    <submittedName>
        <fullName evidence="1">Uncharacterized protein</fullName>
    </submittedName>
</protein>